<dbReference type="OrthoDB" id="67027at2759"/>
<proteinExistence type="predicted"/>
<organism evidence="3 4">
    <name type="scientific">Ophiocordyceps australis</name>
    <dbReference type="NCBI Taxonomy" id="1399860"/>
    <lineage>
        <taxon>Eukaryota</taxon>
        <taxon>Fungi</taxon>
        <taxon>Dikarya</taxon>
        <taxon>Ascomycota</taxon>
        <taxon>Pezizomycotina</taxon>
        <taxon>Sordariomycetes</taxon>
        <taxon>Hypocreomycetidae</taxon>
        <taxon>Hypocreales</taxon>
        <taxon>Ophiocordycipitaceae</taxon>
        <taxon>Ophiocordyceps</taxon>
    </lineage>
</organism>
<evidence type="ECO:0000259" key="2">
    <source>
        <dbReference type="PROSITE" id="PS50142"/>
    </source>
</evidence>
<dbReference type="Proteomes" id="UP000224854">
    <property type="component" value="Unassembled WGS sequence"/>
</dbReference>
<reference evidence="3 4" key="1">
    <citation type="submission" date="2017-06" db="EMBL/GenBank/DDBJ databases">
        <title>Ant-infecting Ophiocordyceps genomes reveal a high diversity of potential behavioral manipulation genes and a possible major role for enterotoxins.</title>
        <authorList>
            <person name="De Bekker C."/>
            <person name="Evans H.C."/>
            <person name="Brachmann A."/>
            <person name="Hughes D.P."/>
        </authorList>
    </citation>
    <scope>NUCLEOTIDE SEQUENCE [LARGE SCALE GENOMIC DNA]</scope>
    <source>
        <strain evidence="3 4">1348a</strain>
    </source>
</reference>
<feature type="domain" description="RNase III" evidence="2">
    <location>
        <begin position="76"/>
        <end position="164"/>
    </location>
</feature>
<dbReference type="GO" id="GO:0004525">
    <property type="term" value="F:ribonuclease III activity"/>
    <property type="evidence" value="ECO:0007669"/>
    <property type="project" value="InterPro"/>
</dbReference>
<evidence type="ECO:0000256" key="1">
    <source>
        <dbReference type="SAM" id="MobiDB-lite"/>
    </source>
</evidence>
<feature type="compositionally biased region" description="Low complexity" evidence="1">
    <location>
        <begin position="37"/>
        <end position="49"/>
    </location>
</feature>
<dbReference type="Gene3D" id="1.10.1520.10">
    <property type="entry name" value="Ribonuclease III domain"/>
    <property type="match status" value="1"/>
</dbReference>
<feature type="region of interest" description="Disordered" evidence="1">
    <location>
        <begin position="20"/>
        <end position="68"/>
    </location>
</feature>
<dbReference type="EMBL" id="NJEU01000625">
    <property type="protein sequence ID" value="PHH71969.1"/>
    <property type="molecule type" value="Genomic_DNA"/>
</dbReference>
<accession>A0A2C5XGW4</accession>
<evidence type="ECO:0000313" key="3">
    <source>
        <dbReference type="EMBL" id="PHH71969.1"/>
    </source>
</evidence>
<dbReference type="SUPFAM" id="SSF69065">
    <property type="entry name" value="RNase III domain-like"/>
    <property type="match status" value="1"/>
</dbReference>
<gene>
    <name evidence="3" type="ORF">CDD82_6232</name>
</gene>
<dbReference type="PROSITE" id="PS50142">
    <property type="entry name" value="RNASE_3_2"/>
    <property type="match status" value="1"/>
</dbReference>
<dbReference type="InterPro" id="IPR036389">
    <property type="entry name" value="RNase_III_sf"/>
</dbReference>
<keyword evidence="4" id="KW-1185">Reference proteome</keyword>
<dbReference type="InterPro" id="IPR000999">
    <property type="entry name" value="RNase_III_dom"/>
</dbReference>
<comment type="caution">
    <text evidence="3">The sequence shown here is derived from an EMBL/GenBank/DDBJ whole genome shotgun (WGS) entry which is preliminary data.</text>
</comment>
<name>A0A2C5XGW4_9HYPO</name>
<dbReference type="AlphaFoldDB" id="A0A2C5XGW4"/>
<dbReference type="GO" id="GO:0006396">
    <property type="term" value="P:RNA processing"/>
    <property type="evidence" value="ECO:0007669"/>
    <property type="project" value="InterPro"/>
</dbReference>
<sequence>MGLMARPRLARWSRQLLHAHPAPIGTRRPTTSRRCQSSLAVPAVASSDPVADREPPKSRLRPPSPPFQKAAHSAKLAALHARLCLSGKIPIEALARALVTPSADPSVQFNNLNLAYLGNTIINYHVVEYLMCRWPRLPMAVTYAAIRAYAGPESLKSIASDWGVESAAAPGHEVDPGLLQWKPDAEQTKIVQWGYVRSETKRNESYRRGISSRVIFDDDFGDIIPLKDTQNSPEAFRETRRHIEPL</sequence>
<protein>
    <recommendedName>
        <fullName evidence="2">RNase III domain-containing protein</fullName>
    </recommendedName>
</protein>
<evidence type="ECO:0000313" key="4">
    <source>
        <dbReference type="Proteomes" id="UP000224854"/>
    </source>
</evidence>